<dbReference type="InterPro" id="IPR036770">
    <property type="entry name" value="Ankyrin_rpt-contain_sf"/>
</dbReference>
<gene>
    <name evidence="2" type="ORF">HK105_202202</name>
</gene>
<reference evidence="2 3" key="1">
    <citation type="submission" date="2023-09" db="EMBL/GenBank/DDBJ databases">
        <title>Pangenome analysis of Batrachochytrium dendrobatidis and related Chytrids.</title>
        <authorList>
            <person name="Yacoub M.N."/>
            <person name="Stajich J.E."/>
            <person name="James T.Y."/>
        </authorList>
    </citation>
    <scope>NUCLEOTIDE SEQUENCE [LARGE SCALE GENOMIC DNA]</scope>
    <source>
        <strain evidence="2 3">JEL0888</strain>
    </source>
</reference>
<evidence type="ECO:0000313" key="3">
    <source>
        <dbReference type="Proteomes" id="UP001527925"/>
    </source>
</evidence>
<dbReference type="PANTHER" id="PTHR46586">
    <property type="entry name" value="ANKYRIN REPEAT-CONTAINING PROTEIN"/>
    <property type="match status" value="1"/>
</dbReference>
<dbReference type="Proteomes" id="UP001527925">
    <property type="component" value="Unassembled WGS sequence"/>
</dbReference>
<evidence type="ECO:0008006" key="4">
    <source>
        <dbReference type="Google" id="ProtNLM"/>
    </source>
</evidence>
<keyword evidence="3" id="KW-1185">Reference proteome</keyword>
<evidence type="ECO:0000313" key="2">
    <source>
        <dbReference type="EMBL" id="KAL2918275.1"/>
    </source>
</evidence>
<protein>
    <recommendedName>
        <fullName evidence="4">Ankyrin repeat protein</fullName>
    </recommendedName>
</protein>
<dbReference type="PANTHER" id="PTHR46586:SF3">
    <property type="entry name" value="ANKYRIN REPEAT-CONTAINING PROTEIN"/>
    <property type="match status" value="1"/>
</dbReference>
<proteinExistence type="predicted"/>
<dbReference type="InterPro" id="IPR052050">
    <property type="entry name" value="SecEffector_AnkRepeat"/>
</dbReference>
<feature type="region of interest" description="Disordered" evidence="1">
    <location>
        <begin position="1"/>
        <end position="35"/>
    </location>
</feature>
<organism evidence="2 3">
    <name type="scientific">Polyrhizophydium stewartii</name>
    <dbReference type="NCBI Taxonomy" id="2732419"/>
    <lineage>
        <taxon>Eukaryota</taxon>
        <taxon>Fungi</taxon>
        <taxon>Fungi incertae sedis</taxon>
        <taxon>Chytridiomycota</taxon>
        <taxon>Chytridiomycota incertae sedis</taxon>
        <taxon>Chytridiomycetes</taxon>
        <taxon>Rhizophydiales</taxon>
        <taxon>Rhizophydiales incertae sedis</taxon>
        <taxon>Polyrhizophydium</taxon>
    </lineage>
</organism>
<comment type="caution">
    <text evidence="2">The sequence shown here is derived from an EMBL/GenBank/DDBJ whole genome shotgun (WGS) entry which is preliminary data.</text>
</comment>
<dbReference type="SUPFAM" id="SSF48403">
    <property type="entry name" value="Ankyrin repeat"/>
    <property type="match status" value="1"/>
</dbReference>
<sequence>MKSDEPNPPPLASGQPDAASELKSPEPALPQGKSEWDRLPAEIHDMIIERAGLLTRWATGRIKTADFRRLGPRIRKQLWAEVVECGWEGDPGQLPPCPPVGPELFWPLRSRALHARLKALGNADIDQGLAHAAARNLWHDLLPTSYPQAMAELAASAGSLELLQHLVLRKRIRVFTPSLPARAAAFGHINVLEWLHAQMPRGAWTAAVADSAAAGGHLPALQWLMARIPEGCTPRALDLAAKGGHVAVMEWLRDNTDQAFSSKSYDFAAGAGQLHALQWLRDNTSAPCCESALFKACRGGHADCVAWILENVTGVHGQLNAAYRLSANQACRTVIVDYIKAHDLQVPLTYWANANDSDSQDGFDW</sequence>
<dbReference type="EMBL" id="JADGIZ020000007">
    <property type="protein sequence ID" value="KAL2918275.1"/>
    <property type="molecule type" value="Genomic_DNA"/>
</dbReference>
<evidence type="ECO:0000256" key="1">
    <source>
        <dbReference type="SAM" id="MobiDB-lite"/>
    </source>
</evidence>
<name>A0ABR4NFH5_9FUNG</name>
<accession>A0ABR4NFH5</accession>
<feature type="compositionally biased region" description="Pro residues" evidence="1">
    <location>
        <begin position="1"/>
        <end position="11"/>
    </location>
</feature>
<dbReference type="Gene3D" id="1.25.40.20">
    <property type="entry name" value="Ankyrin repeat-containing domain"/>
    <property type="match status" value="1"/>
</dbReference>